<dbReference type="PATRIC" id="fig|1196324.3.peg.1893"/>
<keyword evidence="1" id="KW-0812">Transmembrane</keyword>
<gene>
    <name evidence="2" type="ORF">A374_09239</name>
</gene>
<name>I8AKD1_9BACL</name>
<dbReference type="RefSeq" id="WP_007201941.1">
    <property type="nucleotide sequence ID" value="NZ_AKKV01000024.1"/>
</dbReference>
<dbReference type="STRING" id="1196324.A374_09239"/>
<evidence type="ECO:0000313" key="2">
    <source>
        <dbReference type="EMBL" id="EIT86009.1"/>
    </source>
</evidence>
<keyword evidence="1" id="KW-1133">Transmembrane helix</keyword>
<comment type="caution">
    <text evidence="2">The sequence shown here is derived from an EMBL/GenBank/DDBJ whole genome shotgun (WGS) entry which is preliminary data.</text>
</comment>
<dbReference type="EMBL" id="AKKV01000024">
    <property type="protein sequence ID" value="EIT86009.1"/>
    <property type="molecule type" value="Genomic_DNA"/>
</dbReference>
<dbReference type="AlphaFoldDB" id="I8AKD1"/>
<accession>I8AKD1</accession>
<organism evidence="2 3">
    <name type="scientific">Fictibacillus macauensis ZFHKF-1</name>
    <dbReference type="NCBI Taxonomy" id="1196324"/>
    <lineage>
        <taxon>Bacteria</taxon>
        <taxon>Bacillati</taxon>
        <taxon>Bacillota</taxon>
        <taxon>Bacilli</taxon>
        <taxon>Bacillales</taxon>
        <taxon>Fictibacillaceae</taxon>
        <taxon>Fictibacillus</taxon>
    </lineage>
</organism>
<evidence type="ECO:0000256" key="1">
    <source>
        <dbReference type="SAM" id="Phobius"/>
    </source>
</evidence>
<feature type="transmembrane region" description="Helical" evidence="1">
    <location>
        <begin position="95"/>
        <end position="116"/>
    </location>
</feature>
<dbReference type="Proteomes" id="UP000004080">
    <property type="component" value="Unassembled WGS sequence"/>
</dbReference>
<keyword evidence="1" id="KW-0472">Membrane</keyword>
<feature type="transmembrane region" description="Helical" evidence="1">
    <location>
        <begin position="12"/>
        <end position="33"/>
    </location>
</feature>
<evidence type="ECO:0000313" key="3">
    <source>
        <dbReference type="Proteomes" id="UP000004080"/>
    </source>
</evidence>
<sequence>MRYALFAIIEEFLRYFFSFLSAFTRLFLHFLYFSSLTYVIGGKLSGLRANQELLRANGPGLRANQGLLRANGPGLRANQGLLRANGPGLRANQGLLRANGLSALVYFLMHLMAAYIRKTI</sequence>
<proteinExistence type="predicted"/>
<reference evidence="2 3" key="1">
    <citation type="journal article" date="2012" name="J. Bacteriol.">
        <title>Genome of Bacillus macauensis ZFHKF-1, a Long-Chain-Forming Bacterium.</title>
        <authorList>
            <person name="Cai L."/>
            <person name="Zhang T."/>
        </authorList>
    </citation>
    <scope>NUCLEOTIDE SEQUENCE [LARGE SCALE GENOMIC DNA]</scope>
    <source>
        <strain evidence="2 3">ZFHKF-1</strain>
    </source>
</reference>
<keyword evidence="3" id="KW-1185">Reference proteome</keyword>
<protein>
    <submittedName>
        <fullName evidence="2">Uncharacterized protein</fullName>
    </submittedName>
</protein>